<dbReference type="SUPFAM" id="SSF143100">
    <property type="entry name" value="TTHA1013/TTHA0281-like"/>
    <property type="match status" value="1"/>
</dbReference>
<organism evidence="2 3">
    <name type="scientific">Neisseria gonorrhoeae (strain NCCP11945)</name>
    <dbReference type="NCBI Taxonomy" id="521006"/>
    <lineage>
        <taxon>Bacteria</taxon>
        <taxon>Pseudomonadati</taxon>
        <taxon>Pseudomonadota</taxon>
        <taxon>Betaproteobacteria</taxon>
        <taxon>Neisseriales</taxon>
        <taxon>Neisseriaceae</taxon>
        <taxon>Neisseria</taxon>
    </lineage>
</organism>
<protein>
    <submittedName>
        <fullName evidence="2">Putative phage associated protein</fullName>
    </submittedName>
</protein>
<dbReference type="HOGENOM" id="CLU_114047_1_1_4"/>
<dbReference type="Gene3D" id="3.30.160.250">
    <property type="match status" value="1"/>
</dbReference>
<dbReference type="Pfam" id="PF15919">
    <property type="entry name" value="HicB_lk_antitox"/>
    <property type="match status" value="1"/>
</dbReference>
<dbReference type="KEGG" id="ngk:NGK_1165"/>
<dbReference type="Proteomes" id="UP000002564">
    <property type="component" value="Chromosome"/>
</dbReference>
<dbReference type="AlphaFoldDB" id="B4RM05"/>
<evidence type="ECO:0000259" key="1">
    <source>
        <dbReference type="Pfam" id="PF15919"/>
    </source>
</evidence>
<dbReference type="EMBL" id="CP001050">
    <property type="protein sequence ID" value="ACF29842.1"/>
    <property type="molecule type" value="Genomic_DNA"/>
</dbReference>
<evidence type="ECO:0000313" key="3">
    <source>
        <dbReference type="Proteomes" id="UP000002564"/>
    </source>
</evidence>
<proteinExistence type="predicted"/>
<reference evidence="2 3" key="1">
    <citation type="journal article" date="2008" name="J. Bacteriol.">
        <title>Complete genome sequence of Neisseria gonorrhoeae NCCP11945.</title>
        <authorList>
            <person name="Chung G.T."/>
            <person name="Yoo J.S."/>
            <person name="Oh H.B."/>
            <person name="Lee Y.S."/>
            <person name="Cha S.H."/>
            <person name="Kim S.J."/>
            <person name="Yoo C.K."/>
        </authorList>
    </citation>
    <scope>NUCLEOTIDE SEQUENCE [LARGE SCALE GENOMIC DNA]</scope>
    <source>
        <strain evidence="2 3">NCCP11945</strain>
    </source>
</reference>
<evidence type="ECO:0000313" key="2">
    <source>
        <dbReference type="EMBL" id="ACF29842.1"/>
    </source>
</evidence>
<gene>
    <name evidence="2" type="ordered locus">NGK_1165</name>
</gene>
<sequence length="142" mass="15913">MRLDFADTAYPRKEVMIYYPAVLFQDPDQSNWGVIIPDLPGCYPVGDTVADALADAKAAAMFHLEGLLQENLPIPEAQSIEVNRDNPDYADAVLWTMVEADDAALTGQVRFNVSWPQHILNRVDACTAARHETRAVFWRKPP</sequence>
<accession>B4RM05</accession>
<dbReference type="InterPro" id="IPR035069">
    <property type="entry name" value="TTHA1013/TTHA0281-like"/>
</dbReference>
<feature type="domain" description="HicB-like antitoxin of toxin-antitoxin system" evidence="1">
    <location>
        <begin position="19"/>
        <end position="137"/>
    </location>
</feature>
<name>B4RM05_NEIG2</name>
<dbReference type="InterPro" id="IPR031807">
    <property type="entry name" value="HicB-like"/>
</dbReference>